<dbReference type="CDD" id="cd02980">
    <property type="entry name" value="TRX_Fd_family"/>
    <property type="match status" value="1"/>
</dbReference>
<dbReference type="SUPFAM" id="SSF52833">
    <property type="entry name" value="Thioredoxin-like"/>
    <property type="match status" value="1"/>
</dbReference>
<accession>A0A975Y7K0</accession>
<evidence type="ECO:0000313" key="2">
    <source>
        <dbReference type="Proteomes" id="UP000683511"/>
    </source>
</evidence>
<evidence type="ECO:0008006" key="3">
    <source>
        <dbReference type="Google" id="ProtNLM"/>
    </source>
</evidence>
<dbReference type="EMBL" id="CP021056">
    <property type="protein sequence ID" value="QXE26382.1"/>
    <property type="molecule type" value="Genomic_DNA"/>
</dbReference>
<dbReference type="Gene3D" id="3.40.30.10">
    <property type="entry name" value="Glutaredoxin"/>
    <property type="match status" value="1"/>
</dbReference>
<organism evidence="1 2">
    <name type="scientific">Richelia sinica FACHB-800</name>
    <dbReference type="NCBI Taxonomy" id="1357546"/>
    <lineage>
        <taxon>Bacteria</taxon>
        <taxon>Bacillati</taxon>
        <taxon>Cyanobacteriota</taxon>
        <taxon>Cyanophyceae</taxon>
        <taxon>Nostocales</taxon>
        <taxon>Nostocaceae</taxon>
        <taxon>Richelia</taxon>
    </lineage>
</organism>
<dbReference type="AlphaFoldDB" id="A0A975Y7K0"/>
<evidence type="ECO:0000313" key="1">
    <source>
        <dbReference type="EMBL" id="QXE26382.1"/>
    </source>
</evidence>
<gene>
    <name evidence="1" type="ORF">B6N60_05113</name>
</gene>
<protein>
    <recommendedName>
        <fullName evidence="3">(Fe-S)-binding protein</fullName>
    </recommendedName>
</protein>
<dbReference type="Proteomes" id="UP000683511">
    <property type="component" value="Chromosome"/>
</dbReference>
<dbReference type="KEGG" id="rsin:B6N60_05113"/>
<sequence>MLLSSFNQQRIIDFEKLGVIKMSLSLNTNIREFCIEGRFLDFVIEDGYKLKGFLIKTVEGEFYVKLAKNLRINFDWKLPKGTWLQVVGTKKFDHKKGTFKFKAERVIAKNSDQEKVASVSPSPLHPQTKPAKTQSILVCQKSDCMKRGGKALCQALESELRKNGLEDKVTIKGTGCMKQCKAGPNLIMPDKTHYTRIQASQVPGLVNKHFGSNNQNRLSDVAKIMTIFAGV</sequence>
<proteinExistence type="predicted"/>
<name>A0A975Y7K0_9NOST</name>
<keyword evidence="2" id="KW-1185">Reference proteome</keyword>
<dbReference type="InterPro" id="IPR036249">
    <property type="entry name" value="Thioredoxin-like_sf"/>
</dbReference>
<reference evidence="1" key="1">
    <citation type="submission" date="2017-04" db="EMBL/GenBank/DDBJ databases">
        <title>Genome deletions in a multicellular cyanobacterial endosymbiont for morphological adaptation in marine diatoms.</title>
        <authorList>
            <person name="Wang Y."/>
            <person name="Gao H."/>
            <person name="Li R."/>
            <person name="Xu X."/>
        </authorList>
    </citation>
    <scope>NUCLEOTIDE SEQUENCE</scope>
    <source>
        <strain evidence="1">FACHB 800</strain>
    </source>
</reference>
<dbReference type="Pfam" id="PF01257">
    <property type="entry name" value="2Fe-2S_thioredx"/>
    <property type="match status" value="1"/>
</dbReference>